<dbReference type="Pfam" id="PF24006">
    <property type="entry name" value="SCAP_N"/>
    <property type="match status" value="1"/>
</dbReference>
<feature type="compositionally biased region" description="Basic and acidic residues" evidence="8">
    <location>
        <begin position="36"/>
        <end position="76"/>
    </location>
</feature>
<dbReference type="Pfam" id="PF12349">
    <property type="entry name" value="Sterol-sensing"/>
    <property type="match status" value="1"/>
</dbReference>
<feature type="transmembrane region" description="Helical" evidence="9">
    <location>
        <begin position="915"/>
        <end position="941"/>
    </location>
</feature>
<evidence type="ECO:0000256" key="5">
    <source>
        <dbReference type="ARBA" id="ARBA00022824"/>
    </source>
</evidence>
<accession>A0A7R8W9R6</accession>
<dbReference type="PANTHER" id="PTHR46378">
    <property type="entry name" value="STEROL REGULATORY ELEMENT-BINDING PROTEIN CLEAVAGE-ACTIVATING PROTEIN"/>
    <property type="match status" value="1"/>
</dbReference>
<gene>
    <name evidence="10" type="ORF">CTOB1V02_LOCUS2920</name>
</gene>
<keyword evidence="4" id="KW-0677">Repeat</keyword>
<dbReference type="InterPro" id="IPR030225">
    <property type="entry name" value="SCAP"/>
</dbReference>
<evidence type="ECO:0000256" key="1">
    <source>
        <dbReference type="ARBA" id="ARBA00004240"/>
    </source>
</evidence>
<dbReference type="PANTHER" id="PTHR46378:SF1">
    <property type="entry name" value="STEROL REGULATORY ELEMENT-BINDING PROTEIN CLEAVAGE-ACTIVATING PROTEIN"/>
    <property type="match status" value="1"/>
</dbReference>
<evidence type="ECO:0000256" key="4">
    <source>
        <dbReference type="ARBA" id="ARBA00022737"/>
    </source>
</evidence>
<comment type="subcellular location">
    <subcellularLocation>
        <location evidence="1">Endoplasmic reticulum</location>
    </subcellularLocation>
    <subcellularLocation>
        <location evidence="2">Golgi apparatus membrane</location>
    </subcellularLocation>
</comment>
<evidence type="ECO:0000256" key="7">
    <source>
        <dbReference type="ARBA" id="ARBA00023136"/>
    </source>
</evidence>
<evidence type="ECO:0000256" key="8">
    <source>
        <dbReference type="SAM" id="MobiDB-lite"/>
    </source>
</evidence>
<dbReference type="GO" id="GO:0000139">
    <property type="term" value="C:Golgi membrane"/>
    <property type="evidence" value="ECO:0007669"/>
    <property type="project" value="UniProtKB-SubCell"/>
</dbReference>
<feature type="region of interest" description="Disordered" evidence="8">
    <location>
        <begin position="1"/>
        <end position="111"/>
    </location>
</feature>
<protein>
    <submittedName>
        <fullName evidence="10">Uncharacterized protein</fullName>
    </submittedName>
</protein>
<feature type="compositionally biased region" description="Basic and acidic residues" evidence="8">
    <location>
        <begin position="17"/>
        <end position="30"/>
    </location>
</feature>
<dbReference type="EMBL" id="OB660477">
    <property type="protein sequence ID" value="CAD7224971.1"/>
    <property type="molecule type" value="Genomic_DNA"/>
</dbReference>
<feature type="compositionally biased region" description="Basic and acidic residues" evidence="8">
    <location>
        <begin position="360"/>
        <end position="369"/>
    </location>
</feature>
<feature type="region of interest" description="Disordered" evidence="8">
    <location>
        <begin position="350"/>
        <end position="371"/>
    </location>
</feature>
<dbReference type="OrthoDB" id="361494at2759"/>
<keyword evidence="9" id="KW-1133">Transmembrane helix</keyword>
<keyword evidence="5" id="KW-0256">Endoplasmic reticulum</keyword>
<feature type="transmembrane region" description="Helical" evidence="9">
    <location>
        <begin position="695"/>
        <end position="713"/>
    </location>
</feature>
<evidence type="ECO:0000256" key="9">
    <source>
        <dbReference type="SAM" id="Phobius"/>
    </source>
</evidence>
<organism evidence="10">
    <name type="scientific">Cyprideis torosa</name>
    <dbReference type="NCBI Taxonomy" id="163714"/>
    <lineage>
        <taxon>Eukaryota</taxon>
        <taxon>Metazoa</taxon>
        <taxon>Ecdysozoa</taxon>
        <taxon>Arthropoda</taxon>
        <taxon>Crustacea</taxon>
        <taxon>Oligostraca</taxon>
        <taxon>Ostracoda</taxon>
        <taxon>Podocopa</taxon>
        <taxon>Podocopida</taxon>
        <taxon>Cytherocopina</taxon>
        <taxon>Cytheroidea</taxon>
        <taxon>Cytherideidae</taxon>
        <taxon>Cyprideis</taxon>
    </lineage>
</organism>
<sequence length="973" mass="108560">MVSKSEGPLGQNSENVFGKDSENALGKEFENFLGKKSQDVSGKDSEKVLGEDSESVVRKDSRKSREQKNVSGKDSENVLENNSGNSSESDSEIVINLGPEPEGQDVTEKTRQRISRVSRVRLSSERILGERRPSLISFMLQEGCRHSVSAKVEEELTPNLNQCLESVLDVILRNSVYGESSEVAEVLDLMISEQNGLIHQLLGKDIGLLSYLKGKMAKKDADTEEETKELSEYSKHLVDEQNKWVEISDDVNLRLIQAKVKKNDGGDENALLNVRHREELRDSQKIIDEGLSVLSGLRNSQAAGGREVQVTERIKQAYKRKENKVREFATAQNLPLDPISKPELFAQFKKLGAPRSRRQRPPERERRDPSLSLSLSDRVAQSFYAHGLRCATYPGVFVTFSSLVVLICCLPLRHMPMPGSRPQELFLTAGGFSEYLSFFETNSSSAEAAAHDKRKITEAWAPFDSPPEAYVQQVPVLVLVRVGVVPWTPDLVLTDAFRAPLASTFHLVETVGNTKVPASGRSLKDSCMHIEEPLKSLPSNISSMFPKFNCLIVSPANIWGNSVEDFLRDEDLLKTVQKYQVSLIRSMEEEPQGTREGRSSISDLLFGVPFSETGFEGQPTRNRQRTLVFAITLLLQTYDDEFLDTLRSRLYSLYPLRLSLNGAEPVNESSSSSSWKDDTSFALVKYPSSPGLVEIGPLAAVYLTVFLYVYFSVRNVGLLRSHLRLALATLFTVMASLCMSLAICSHFGLHLVWTGKEVFPYLVVLIGLENTMVLTRSVITPGNQVDPKLRLAQGLSREGWPIIKNLFFEINIVALGFFTFVPAIQEFCLFVLVFFLTTILATVIQRVESTDSEYLHSFGGRHRPVLSAHGRSLNGKEAGSSPAVFHRSSAPPPRDFVASLPRRLRLFYFWARVRFFQRCFILLMVTWIACIIYQIGLLGLLSRTLQVPLNGTTVPPSLAERGASFTPPPLAAP</sequence>
<dbReference type="InterPro" id="IPR000731">
    <property type="entry name" value="SSD"/>
</dbReference>
<keyword evidence="6" id="KW-0333">Golgi apparatus</keyword>
<keyword evidence="9" id="KW-0812">Transmembrane</keyword>
<evidence type="ECO:0000256" key="3">
    <source>
        <dbReference type="ARBA" id="ARBA00022574"/>
    </source>
</evidence>
<proteinExistence type="predicted"/>
<reference evidence="10" key="1">
    <citation type="submission" date="2020-11" db="EMBL/GenBank/DDBJ databases">
        <authorList>
            <person name="Tran Van P."/>
        </authorList>
    </citation>
    <scope>NUCLEOTIDE SEQUENCE</scope>
</reference>
<evidence type="ECO:0000256" key="2">
    <source>
        <dbReference type="ARBA" id="ARBA00004394"/>
    </source>
</evidence>
<evidence type="ECO:0000313" key="10">
    <source>
        <dbReference type="EMBL" id="CAD7224971.1"/>
    </source>
</evidence>
<feature type="compositionally biased region" description="Low complexity" evidence="8">
    <location>
        <begin position="78"/>
        <end position="88"/>
    </location>
</feature>
<name>A0A7R8W9R6_9CRUS</name>
<dbReference type="GO" id="GO:0032934">
    <property type="term" value="F:sterol binding"/>
    <property type="evidence" value="ECO:0007669"/>
    <property type="project" value="InterPro"/>
</dbReference>
<keyword evidence="7 9" id="KW-0472">Membrane</keyword>
<dbReference type="InterPro" id="IPR053958">
    <property type="entry name" value="HMGCR/SNAP/NPC1-like_SSD"/>
</dbReference>
<dbReference type="InterPro" id="IPR057041">
    <property type="entry name" value="SCAP_N"/>
</dbReference>
<dbReference type="AlphaFoldDB" id="A0A7R8W9R6"/>
<dbReference type="GO" id="GO:0032933">
    <property type="term" value="P:SREBP signaling pathway"/>
    <property type="evidence" value="ECO:0007669"/>
    <property type="project" value="InterPro"/>
</dbReference>
<dbReference type="GO" id="GO:0005789">
    <property type="term" value="C:endoplasmic reticulum membrane"/>
    <property type="evidence" value="ECO:0007669"/>
    <property type="project" value="InterPro"/>
</dbReference>
<feature type="non-terminal residue" evidence="10">
    <location>
        <position position="1"/>
    </location>
</feature>
<keyword evidence="3" id="KW-0853">WD repeat</keyword>
<dbReference type="GO" id="GO:0045540">
    <property type="term" value="P:regulation of cholesterol biosynthetic process"/>
    <property type="evidence" value="ECO:0007669"/>
    <property type="project" value="TreeGrafter"/>
</dbReference>
<dbReference type="GO" id="GO:0032936">
    <property type="term" value="C:SREBP-SCAP complex"/>
    <property type="evidence" value="ECO:0007669"/>
    <property type="project" value="TreeGrafter"/>
</dbReference>
<dbReference type="PROSITE" id="PS50156">
    <property type="entry name" value="SSD"/>
    <property type="match status" value="1"/>
</dbReference>
<evidence type="ECO:0000256" key="6">
    <source>
        <dbReference type="ARBA" id="ARBA00023034"/>
    </source>
</evidence>
<feature type="transmembrane region" description="Helical" evidence="9">
    <location>
        <begin position="725"/>
        <end position="749"/>
    </location>
</feature>